<name>A0ACA9MQF8_9GLOM</name>
<reference evidence="1" key="1">
    <citation type="submission" date="2021-06" db="EMBL/GenBank/DDBJ databases">
        <authorList>
            <person name="Kallberg Y."/>
            <person name="Tangrot J."/>
            <person name="Rosling A."/>
        </authorList>
    </citation>
    <scope>NUCLEOTIDE SEQUENCE</scope>
    <source>
        <strain evidence="1">CL356</strain>
    </source>
</reference>
<evidence type="ECO:0000313" key="2">
    <source>
        <dbReference type="Proteomes" id="UP000789525"/>
    </source>
</evidence>
<proteinExistence type="predicted"/>
<gene>
    <name evidence="1" type="ORF">ACOLOM_LOCUS6901</name>
</gene>
<keyword evidence="2" id="KW-1185">Reference proteome</keyword>
<comment type="caution">
    <text evidence="1">The sequence shown here is derived from an EMBL/GenBank/DDBJ whole genome shotgun (WGS) entry which is preliminary data.</text>
</comment>
<accession>A0ACA9MQF8</accession>
<dbReference type="EMBL" id="CAJVPT010014774">
    <property type="protein sequence ID" value="CAG8607409.1"/>
    <property type="molecule type" value="Genomic_DNA"/>
</dbReference>
<evidence type="ECO:0000313" key="1">
    <source>
        <dbReference type="EMBL" id="CAG8607409.1"/>
    </source>
</evidence>
<dbReference type="Proteomes" id="UP000789525">
    <property type="component" value="Unassembled WGS sequence"/>
</dbReference>
<feature type="non-terminal residue" evidence="1">
    <location>
        <position position="99"/>
    </location>
</feature>
<protein>
    <submittedName>
        <fullName evidence="1">2256_t:CDS:1</fullName>
    </submittedName>
</protein>
<organism evidence="1 2">
    <name type="scientific">Acaulospora colombiana</name>
    <dbReference type="NCBI Taxonomy" id="27376"/>
    <lineage>
        <taxon>Eukaryota</taxon>
        <taxon>Fungi</taxon>
        <taxon>Fungi incertae sedis</taxon>
        <taxon>Mucoromycota</taxon>
        <taxon>Glomeromycotina</taxon>
        <taxon>Glomeromycetes</taxon>
        <taxon>Diversisporales</taxon>
        <taxon>Acaulosporaceae</taxon>
        <taxon>Acaulospora</taxon>
    </lineage>
</organism>
<sequence>MIDKVEEKLKQMIELGIPFVKDPGKEHPNANYTSSLLTPTISIIVSLTSSYNISQLTGHNLDVTMANNELSSRMDESNKRSKKQDRDELSQLLKAEEYI</sequence>